<evidence type="ECO:0000256" key="4">
    <source>
        <dbReference type="SAM" id="MobiDB-lite"/>
    </source>
</evidence>
<proteinExistence type="inferred from homology"/>
<dbReference type="GO" id="GO:0003735">
    <property type="term" value="F:structural constituent of ribosome"/>
    <property type="evidence" value="ECO:0007669"/>
    <property type="project" value="InterPro"/>
</dbReference>
<evidence type="ECO:0000313" key="6">
    <source>
        <dbReference type="Proteomes" id="UP000053095"/>
    </source>
</evidence>
<name>A0A0B8N3N9_TALPI</name>
<dbReference type="PANTHER" id="PTHR41237">
    <property type="entry name" value="37S RIBOSOMAL PROTEIN MRP21, MITOCHONDRIAL"/>
    <property type="match status" value="1"/>
</dbReference>
<dbReference type="GO" id="GO:0070124">
    <property type="term" value="P:mitochondrial translational initiation"/>
    <property type="evidence" value="ECO:0007669"/>
    <property type="project" value="TreeGrafter"/>
</dbReference>
<evidence type="ECO:0008006" key="7">
    <source>
        <dbReference type="Google" id="ProtNLM"/>
    </source>
</evidence>
<evidence type="ECO:0000256" key="2">
    <source>
        <dbReference type="ARBA" id="ARBA00022980"/>
    </source>
</evidence>
<organism evidence="5 6">
    <name type="scientific">Talaromyces pinophilus</name>
    <name type="common">Penicillium pinophilum</name>
    <dbReference type="NCBI Taxonomy" id="128442"/>
    <lineage>
        <taxon>Eukaryota</taxon>
        <taxon>Fungi</taxon>
        <taxon>Dikarya</taxon>
        <taxon>Ascomycota</taxon>
        <taxon>Pezizomycotina</taxon>
        <taxon>Eurotiomycetes</taxon>
        <taxon>Eurotiomycetidae</taxon>
        <taxon>Eurotiales</taxon>
        <taxon>Trichocomaceae</taxon>
        <taxon>Talaromyces</taxon>
        <taxon>Talaromyces sect. Talaromyces</taxon>
    </lineage>
</organism>
<feature type="compositionally biased region" description="Low complexity" evidence="4">
    <location>
        <begin position="66"/>
        <end position="81"/>
    </location>
</feature>
<protein>
    <recommendedName>
        <fullName evidence="7">Ribosomal protein S21</fullName>
    </recommendedName>
</protein>
<evidence type="ECO:0000256" key="3">
    <source>
        <dbReference type="ARBA" id="ARBA00023274"/>
    </source>
</evidence>
<evidence type="ECO:0000313" key="5">
    <source>
        <dbReference type="EMBL" id="GAM40230.1"/>
    </source>
</evidence>
<keyword evidence="2" id="KW-0689">Ribosomal protein</keyword>
<evidence type="ECO:0000256" key="1">
    <source>
        <dbReference type="ARBA" id="ARBA00006640"/>
    </source>
</evidence>
<feature type="region of interest" description="Disordered" evidence="4">
    <location>
        <begin position="37"/>
        <end position="81"/>
    </location>
</feature>
<dbReference type="EMBL" id="DF933834">
    <property type="protein sequence ID" value="GAM40230.1"/>
    <property type="molecule type" value="Genomic_DNA"/>
</dbReference>
<keyword evidence="6" id="KW-1185">Reference proteome</keyword>
<dbReference type="InterPro" id="IPR052837">
    <property type="entry name" value="Mitoribosomal_bS21"/>
</dbReference>
<reference evidence="6" key="1">
    <citation type="journal article" date="2015" name="Genome Announc.">
        <title>Draft genome sequence of Talaromyces cellulolyticus strain Y-94, a source of lignocellulosic biomass-degrading enzymes.</title>
        <authorList>
            <person name="Fujii T."/>
            <person name="Koike H."/>
            <person name="Sawayama S."/>
            <person name="Yano S."/>
            <person name="Inoue H."/>
        </authorList>
    </citation>
    <scope>NUCLEOTIDE SEQUENCE [LARGE SCALE GENOMIC DNA]</scope>
    <source>
        <strain evidence="6">Y-94</strain>
    </source>
</reference>
<dbReference type="PANTHER" id="PTHR41237:SF1">
    <property type="entry name" value="SMALL RIBOSOMAL SUBUNIT PROTEIN BS21M"/>
    <property type="match status" value="1"/>
</dbReference>
<dbReference type="Pfam" id="PF01165">
    <property type="entry name" value="Ribosomal_S21"/>
    <property type="match status" value="1"/>
</dbReference>
<gene>
    <name evidence="5" type="ORF">TCE0_038r12412</name>
</gene>
<dbReference type="Proteomes" id="UP000053095">
    <property type="component" value="Unassembled WGS sequence"/>
</dbReference>
<sequence length="263" mass="29678">MAVQSSLLRCLRTSSTTSARPLPIRSHLFAVNQRFGYATDDAPSDPKPTQTETETKPQTSVFDGMNTTNTPSSSSASSDIANANTKLSESIANIRRDVQFIKQPVQNPRTTREFIRNPSLTAARAQRRANREMDNLMSFSRRGTPAAHQQQQQDAVDSMASSIDSIDPPSTPRFRTTPMKLGTKLGRQVLVSADRGIDVAGAIRQVQMNCAVNGIRRQAQLQKFHVRRGQRRKDLKSQRWRKLFKFSFDETVKKIQRMRDQGW</sequence>
<accession>A0A0B8N3N9</accession>
<feature type="compositionally biased region" description="Low complexity" evidence="4">
    <location>
        <begin position="47"/>
        <end position="59"/>
    </location>
</feature>
<dbReference type="GO" id="GO:0005763">
    <property type="term" value="C:mitochondrial small ribosomal subunit"/>
    <property type="evidence" value="ECO:0007669"/>
    <property type="project" value="TreeGrafter"/>
</dbReference>
<dbReference type="AlphaFoldDB" id="A0A0B8N3N9"/>
<keyword evidence="3" id="KW-0687">Ribonucleoprotein</keyword>
<dbReference type="InterPro" id="IPR001911">
    <property type="entry name" value="Ribosomal_bS21"/>
</dbReference>
<comment type="similarity">
    <text evidence="1">Belongs to the bacterial ribosomal protein bS21 family.</text>
</comment>